<sequence length="104" mass="11927">MIDRFTRGPETFPIPDMKTMLCTAIFETWISRFGCLTTITTDRANSLCSISRVLQHARHQPHTNYRLPSNFERHRRTISSSSQSIHQGMVMEYHGTEPCGNNLG</sequence>
<dbReference type="EMBL" id="JAFNEN010000546">
    <property type="protein sequence ID" value="KAG8180858.1"/>
    <property type="molecule type" value="Genomic_DNA"/>
</dbReference>
<name>A0AAV6UAI6_9ARAC</name>
<dbReference type="SUPFAM" id="SSF53098">
    <property type="entry name" value="Ribonuclease H-like"/>
    <property type="match status" value="1"/>
</dbReference>
<dbReference type="InterPro" id="IPR036397">
    <property type="entry name" value="RNaseH_sf"/>
</dbReference>
<dbReference type="GO" id="GO:0003676">
    <property type="term" value="F:nucleic acid binding"/>
    <property type="evidence" value="ECO:0007669"/>
    <property type="project" value="InterPro"/>
</dbReference>
<dbReference type="Proteomes" id="UP000827092">
    <property type="component" value="Unassembled WGS sequence"/>
</dbReference>
<dbReference type="InterPro" id="IPR012337">
    <property type="entry name" value="RNaseH-like_sf"/>
</dbReference>
<proteinExistence type="predicted"/>
<dbReference type="Gene3D" id="3.30.420.10">
    <property type="entry name" value="Ribonuclease H-like superfamily/Ribonuclease H"/>
    <property type="match status" value="1"/>
</dbReference>
<comment type="caution">
    <text evidence="1">The sequence shown here is derived from an EMBL/GenBank/DDBJ whole genome shotgun (WGS) entry which is preliminary data.</text>
</comment>
<accession>A0AAV6UAI6</accession>
<protein>
    <submittedName>
        <fullName evidence="1">Uncharacterized protein</fullName>
    </submittedName>
</protein>
<dbReference type="AlphaFoldDB" id="A0AAV6UAI6"/>
<reference evidence="1 2" key="1">
    <citation type="journal article" date="2022" name="Nat. Ecol. Evol.">
        <title>A masculinizing supergene underlies an exaggerated male reproductive morph in a spider.</title>
        <authorList>
            <person name="Hendrickx F."/>
            <person name="De Corte Z."/>
            <person name="Sonet G."/>
            <person name="Van Belleghem S.M."/>
            <person name="Kostlbacher S."/>
            <person name="Vangestel C."/>
        </authorList>
    </citation>
    <scope>NUCLEOTIDE SEQUENCE [LARGE SCALE GENOMIC DNA]</scope>
    <source>
        <strain evidence="1">W744_W776</strain>
    </source>
</reference>
<gene>
    <name evidence="1" type="ORF">JTE90_023010</name>
</gene>
<evidence type="ECO:0000313" key="1">
    <source>
        <dbReference type="EMBL" id="KAG8180858.1"/>
    </source>
</evidence>
<evidence type="ECO:0000313" key="2">
    <source>
        <dbReference type="Proteomes" id="UP000827092"/>
    </source>
</evidence>
<organism evidence="1 2">
    <name type="scientific">Oedothorax gibbosus</name>
    <dbReference type="NCBI Taxonomy" id="931172"/>
    <lineage>
        <taxon>Eukaryota</taxon>
        <taxon>Metazoa</taxon>
        <taxon>Ecdysozoa</taxon>
        <taxon>Arthropoda</taxon>
        <taxon>Chelicerata</taxon>
        <taxon>Arachnida</taxon>
        <taxon>Araneae</taxon>
        <taxon>Araneomorphae</taxon>
        <taxon>Entelegynae</taxon>
        <taxon>Araneoidea</taxon>
        <taxon>Linyphiidae</taxon>
        <taxon>Erigoninae</taxon>
        <taxon>Oedothorax</taxon>
    </lineage>
</organism>
<keyword evidence="2" id="KW-1185">Reference proteome</keyword>